<dbReference type="GO" id="GO:0006355">
    <property type="term" value="P:regulation of DNA-templated transcription"/>
    <property type="evidence" value="ECO:0007669"/>
    <property type="project" value="TreeGrafter"/>
</dbReference>
<dbReference type="EMBL" id="CP144099">
    <property type="protein sequence ID" value="WWC87397.1"/>
    <property type="molecule type" value="Genomic_DNA"/>
</dbReference>
<dbReference type="SUPFAM" id="SSF82199">
    <property type="entry name" value="SET domain"/>
    <property type="match status" value="1"/>
</dbReference>
<feature type="compositionally biased region" description="Low complexity" evidence="5">
    <location>
        <begin position="1320"/>
        <end position="1333"/>
    </location>
</feature>
<evidence type="ECO:0000259" key="6">
    <source>
        <dbReference type="SMART" id="SM00249"/>
    </source>
</evidence>
<feature type="compositionally biased region" description="Pro residues" evidence="5">
    <location>
        <begin position="142"/>
        <end position="155"/>
    </location>
</feature>
<feature type="compositionally biased region" description="Acidic residues" evidence="5">
    <location>
        <begin position="1221"/>
        <end position="1230"/>
    </location>
</feature>
<feature type="compositionally biased region" description="Gly residues" evidence="5">
    <location>
        <begin position="1557"/>
        <end position="1568"/>
    </location>
</feature>
<feature type="compositionally biased region" description="Low complexity" evidence="5">
    <location>
        <begin position="1052"/>
        <end position="1068"/>
    </location>
</feature>
<feature type="region of interest" description="Disordered" evidence="5">
    <location>
        <begin position="267"/>
        <end position="364"/>
    </location>
</feature>
<sequence length="1601" mass="172428">MNSSAEAGPSRPSPPRHLPTAIQSSATDIVMEDVSNSVPLEPSIRGGEPDDAVALLLNISSAVDVPPILPPKPNIMEVVMEDQARLVEKHAPPDTHTYPYTPPEDNDPNDSRHEPATVPPPTASLSNILTTPSNTDNSSPAAHPPTPTRTSPDPPIKQKGKRKRNTTGGSSRRASSDHPAHYMGEDNTVIRCICGFTEDDGFTIQCEGCWAWEHGICFGFMDEASAPDKYFCELCQPRPFDAAAAKRMQIAMQDQQRQAREAATIEGGAGGGEEQHQPIEKEKPRSKSSKTKRARTESALEGDLDKDKEQAKESSPGVMGPPATKPKRRQPGPKPRAKQPNNNDSSTPGPLFKEQQPILEEPEDDYFRIEPWTLEYTPIKENIVRGVAARQIMRNVYKEWVDAEEEIVAAKSRAIHNPSGLPSPTETGILRLSPDNLFPPPDFHILAPPVPPVFLSGSDLESLASPISIRAIEDAPSFLPLTYAENISKHGVYTRPTIYSVFAEEPITFGSFVGEFKGEVIDCQTYRKDPINQYSSLGLPKPHVRSIGPPINLMIDARGYGNDLRFVRSGCHPNVVLRPLLWRPSENGSLKLKFGLFASKDIGKKDELVLGWEWDDQHVVHSLRSIINTAMLNDGSLASPIFSASTKVINQLSNKIDSVLTHIFGTFTACACVIPGTCALAQMSQLVQPNLSQDPNDHEGENGRGKKLRVDLGELVGAVRGWRRRELEIAEMKKWKLNENENSEHQAFDLGLTRISSSTSEAHSIHSQSIHSEDRSVSGHEDNHEGSSEKAADESMDQDIEVEEQIEELQQLDQQVKQVELVEPEIVKVPEVPEIQQTEEEDLTMQVEESATVAEPHHGSEPELSVNAPVSVLPAAASPVPPPAPELVEPAEDLQIQQPESTTTTEAVMKAESPISVPKESSPAVSPKTPKSGRQDSSSSLSSAISSIKPSLADDMESGSESDATTATIPKSQFSESDHEAMTDEEGEHETESSPLRQSIKANGNARKVRRVLSPVLESSKFMNGHSHEHDISEDERELIIKKPKKNKVKIPDSSPKSASKSIKSITINPTTKGLQTSKAQAHSLTKKHRGGKSRRILLSSPSGSENDDEDENEDGHRMDNDGSASSHQKKKRKVSRDIGSSPKSGKSIKLEQLEILPTIPITSSISIPNNEDNDPKKEEPRAVVPDQITAPLSSAMDIDEAAIPNPQIVPPADSQSVPDEIVEANEPESELQPQPRKATPPLKEPTPPPKEPTPPPEPPKKVSLSDYLKSHKIRKESQTPISEVPPKLDVGVTAATATLAETPKVNGGSSFDDIPGFGNIASSTNTIISSPIKGEPETPTMGGKLNLLEHLPSNRSVSGTATSTSLNNSTPVETSRPTSNASSYVPRSVSGTVASASDYFPVQPQPSGTTAPLATSASSSFVPRVSSSYIPRQSSIAENDLSPATSLGLTTNSYVPRSSSSISTEESLNLNKSPVNQPTEMPPPLPMRELPPHTSTSTTSQQPPTTPSSLGSTTKLPPTGPKVPPTGPRAIGSLPGTPSLTSRIGGINGDSPSGTTGLGGYRGGVPGSGSERGRGFGGRGLWRGSSRGGGGYRGSLWRGS</sequence>
<feature type="compositionally biased region" description="Basic and acidic residues" evidence="5">
    <location>
        <begin position="294"/>
        <end position="312"/>
    </location>
</feature>
<evidence type="ECO:0000256" key="3">
    <source>
        <dbReference type="ARBA" id="ARBA00022833"/>
    </source>
</evidence>
<feature type="compositionally biased region" description="Polar residues" evidence="5">
    <location>
        <begin position="895"/>
        <end position="906"/>
    </location>
</feature>
<keyword evidence="2" id="KW-0863">Zinc-finger</keyword>
<feature type="compositionally biased region" description="Polar residues" evidence="5">
    <location>
        <begin position="993"/>
        <end position="1002"/>
    </location>
</feature>
<evidence type="ECO:0000256" key="1">
    <source>
        <dbReference type="ARBA" id="ARBA00022723"/>
    </source>
</evidence>
<feature type="compositionally biased region" description="Low complexity" evidence="5">
    <location>
        <begin position="937"/>
        <end position="953"/>
    </location>
</feature>
<dbReference type="GO" id="GO:0034967">
    <property type="term" value="C:Set3 complex"/>
    <property type="evidence" value="ECO:0007669"/>
    <property type="project" value="TreeGrafter"/>
</dbReference>
<feature type="region of interest" description="Disordered" evidence="5">
    <location>
        <begin position="1"/>
        <end position="24"/>
    </location>
</feature>
<dbReference type="Pfam" id="PF00856">
    <property type="entry name" value="SET"/>
    <property type="match status" value="1"/>
</dbReference>
<dbReference type="InterPro" id="IPR011011">
    <property type="entry name" value="Znf_FYVE_PHD"/>
</dbReference>
<dbReference type="InterPro" id="IPR001965">
    <property type="entry name" value="Znf_PHD"/>
</dbReference>
<dbReference type="Gene3D" id="3.30.40.10">
    <property type="entry name" value="Zinc/RING finger domain, C3HC4 (zinc finger)"/>
    <property type="match status" value="1"/>
</dbReference>
<dbReference type="Proteomes" id="UP001355207">
    <property type="component" value="Chromosome 2"/>
</dbReference>
<feature type="compositionally biased region" description="Basic and acidic residues" evidence="5">
    <location>
        <begin position="273"/>
        <end position="285"/>
    </location>
</feature>
<dbReference type="InterPro" id="IPR046341">
    <property type="entry name" value="SET_dom_sf"/>
</dbReference>
<feature type="region of interest" description="Disordered" evidence="5">
    <location>
        <begin position="875"/>
        <end position="1601"/>
    </location>
</feature>
<dbReference type="SMART" id="SM00249">
    <property type="entry name" value="PHD"/>
    <property type="match status" value="1"/>
</dbReference>
<feature type="compositionally biased region" description="Low complexity" evidence="5">
    <location>
        <begin position="1493"/>
        <end position="1518"/>
    </location>
</feature>
<feature type="compositionally biased region" description="Low complexity" evidence="5">
    <location>
        <begin position="1158"/>
        <end position="1169"/>
    </location>
</feature>
<feature type="compositionally biased region" description="Polar residues" evidence="5">
    <location>
        <begin position="1069"/>
        <end position="1084"/>
    </location>
</feature>
<protein>
    <recommendedName>
        <fullName evidence="10">SET domain-containing protein</fullName>
    </recommendedName>
</protein>
<evidence type="ECO:0000259" key="7">
    <source>
        <dbReference type="SMART" id="SM00317"/>
    </source>
</evidence>
<dbReference type="GO" id="GO:0070210">
    <property type="term" value="C:Rpd3L-Expanded complex"/>
    <property type="evidence" value="ECO:0007669"/>
    <property type="project" value="TreeGrafter"/>
</dbReference>
<evidence type="ECO:0000256" key="2">
    <source>
        <dbReference type="ARBA" id="ARBA00022771"/>
    </source>
</evidence>
<feature type="compositionally biased region" description="Basic and acidic residues" evidence="5">
    <location>
        <begin position="771"/>
        <end position="793"/>
    </location>
</feature>
<feature type="compositionally biased region" description="Low complexity" evidence="5">
    <location>
        <begin position="1459"/>
        <end position="1468"/>
    </location>
</feature>
<dbReference type="CDD" id="cd15550">
    <property type="entry name" value="PHD_MLL5"/>
    <property type="match status" value="1"/>
</dbReference>
<feature type="compositionally biased region" description="Polar residues" evidence="5">
    <location>
        <begin position="961"/>
        <end position="975"/>
    </location>
</feature>
<name>A0AAX4JPR0_9TREE</name>
<feature type="compositionally biased region" description="Polar residues" evidence="5">
    <location>
        <begin position="1430"/>
        <end position="1458"/>
    </location>
</feature>
<feature type="compositionally biased region" description="Low complexity" evidence="5">
    <location>
        <begin position="1139"/>
        <end position="1148"/>
    </location>
</feature>
<dbReference type="Pfam" id="PF20826">
    <property type="entry name" value="PHD_5"/>
    <property type="match status" value="1"/>
</dbReference>
<accession>A0AAX4JPR0</accession>
<evidence type="ECO:0000313" key="8">
    <source>
        <dbReference type="EMBL" id="WWC87397.1"/>
    </source>
</evidence>
<feature type="compositionally biased region" description="Gly residues" evidence="5">
    <location>
        <begin position="1576"/>
        <end position="1594"/>
    </location>
</feature>
<keyword evidence="9" id="KW-1185">Reference proteome</keyword>
<feature type="compositionally biased region" description="Polar residues" evidence="5">
    <location>
        <begin position="1469"/>
        <end position="1478"/>
    </location>
</feature>
<evidence type="ECO:0000256" key="5">
    <source>
        <dbReference type="SAM" id="MobiDB-lite"/>
    </source>
</evidence>
<feature type="domain" description="Zinc finger PHD-type" evidence="6">
    <location>
        <begin position="191"/>
        <end position="236"/>
    </location>
</feature>
<feature type="compositionally biased region" description="Pro residues" evidence="5">
    <location>
        <begin position="1519"/>
        <end position="1528"/>
    </location>
</feature>
<evidence type="ECO:0000313" key="9">
    <source>
        <dbReference type="Proteomes" id="UP001355207"/>
    </source>
</evidence>
<gene>
    <name evidence="8" type="ORF">L201_002286</name>
</gene>
<dbReference type="SMART" id="SM00317">
    <property type="entry name" value="SET"/>
    <property type="match status" value="1"/>
</dbReference>
<dbReference type="GeneID" id="91092958"/>
<dbReference type="SUPFAM" id="SSF57903">
    <property type="entry name" value="FYVE/PHD zinc finger"/>
    <property type="match status" value="1"/>
</dbReference>
<feature type="region of interest" description="Disordered" evidence="5">
    <location>
        <begin position="759"/>
        <end position="799"/>
    </location>
</feature>
<feature type="compositionally biased region" description="Pro residues" evidence="5">
    <location>
        <begin position="1243"/>
        <end position="1258"/>
    </location>
</feature>
<dbReference type="PANTHER" id="PTHR46462:SF3">
    <property type="entry name" value="UPSET, ISOFORM A"/>
    <property type="match status" value="1"/>
</dbReference>
<feature type="domain" description="SET" evidence="7">
    <location>
        <begin position="490"/>
        <end position="619"/>
    </location>
</feature>
<dbReference type="GO" id="GO:0008270">
    <property type="term" value="F:zinc ion binding"/>
    <property type="evidence" value="ECO:0007669"/>
    <property type="project" value="UniProtKB-KW"/>
</dbReference>
<feature type="compositionally biased region" description="Basic residues" evidence="5">
    <location>
        <begin position="1085"/>
        <end position="1096"/>
    </location>
</feature>
<evidence type="ECO:0000256" key="4">
    <source>
        <dbReference type="ARBA" id="ARBA00022853"/>
    </source>
</evidence>
<dbReference type="InterPro" id="IPR013083">
    <property type="entry name" value="Znf_RING/FYVE/PHD"/>
</dbReference>
<proteinExistence type="predicted"/>
<reference evidence="8 9" key="1">
    <citation type="submission" date="2024-01" db="EMBL/GenBank/DDBJ databases">
        <title>Comparative genomics of Cryptococcus and Kwoniella reveals pathogenesis evolution and contrasting modes of karyotype evolution via chromosome fusion or intercentromeric recombination.</title>
        <authorList>
            <person name="Coelho M.A."/>
            <person name="David-Palma M."/>
            <person name="Shea T."/>
            <person name="Bowers K."/>
            <person name="McGinley-Smith S."/>
            <person name="Mohammad A.W."/>
            <person name="Gnirke A."/>
            <person name="Yurkov A.M."/>
            <person name="Nowrousian M."/>
            <person name="Sun S."/>
            <person name="Cuomo C.A."/>
            <person name="Heitman J."/>
        </authorList>
    </citation>
    <scope>NUCLEOTIDE SEQUENCE [LARGE SCALE GENOMIC DNA]</scope>
    <source>
        <strain evidence="8 9">CBS 6074</strain>
    </source>
</reference>
<dbReference type="GO" id="GO:0006325">
    <property type="term" value="P:chromatin organization"/>
    <property type="evidence" value="ECO:0007669"/>
    <property type="project" value="UniProtKB-KW"/>
</dbReference>
<dbReference type="PANTHER" id="PTHR46462">
    <property type="entry name" value="UPSET, ISOFORM A"/>
    <property type="match status" value="1"/>
</dbReference>
<feature type="compositionally biased region" description="Polar residues" evidence="5">
    <location>
        <begin position="123"/>
        <end position="140"/>
    </location>
</feature>
<feature type="compositionally biased region" description="Low complexity" evidence="5">
    <location>
        <begin position="1408"/>
        <end position="1429"/>
    </location>
</feature>
<feature type="compositionally biased region" description="Low complexity" evidence="5">
    <location>
        <begin position="759"/>
        <end position="769"/>
    </location>
</feature>
<keyword evidence="4" id="KW-0156">Chromatin regulator</keyword>
<keyword evidence="3" id="KW-0862">Zinc</keyword>
<keyword evidence="1" id="KW-0479">Metal-binding</keyword>
<dbReference type="InterPro" id="IPR001214">
    <property type="entry name" value="SET_dom"/>
</dbReference>
<feature type="region of interest" description="Disordered" evidence="5">
    <location>
        <begin position="91"/>
        <end position="182"/>
    </location>
</feature>
<feature type="compositionally biased region" description="Polar residues" evidence="5">
    <location>
        <begin position="1354"/>
        <end position="1396"/>
    </location>
</feature>
<organism evidence="8 9">
    <name type="scientific">Kwoniella dendrophila CBS 6074</name>
    <dbReference type="NCBI Taxonomy" id="1295534"/>
    <lineage>
        <taxon>Eukaryota</taxon>
        <taxon>Fungi</taxon>
        <taxon>Dikarya</taxon>
        <taxon>Basidiomycota</taxon>
        <taxon>Agaricomycotina</taxon>
        <taxon>Tremellomycetes</taxon>
        <taxon>Tremellales</taxon>
        <taxon>Cryptococcaceae</taxon>
        <taxon>Kwoniella</taxon>
    </lineage>
</organism>
<evidence type="ECO:0008006" key="10">
    <source>
        <dbReference type="Google" id="ProtNLM"/>
    </source>
</evidence>
<dbReference type="Gene3D" id="2.170.270.10">
    <property type="entry name" value="SET domain"/>
    <property type="match status" value="1"/>
</dbReference>
<dbReference type="RefSeq" id="XP_066074160.1">
    <property type="nucleotide sequence ID" value="XM_066218063.1"/>
</dbReference>
<feature type="compositionally biased region" description="Basic residues" evidence="5">
    <location>
        <begin position="325"/>
        <end position="337"/>
    </location>
</feature>